<feature type="coiled-coil region" evidence="1">
    <location>
        <begin position="247"/>
        <end position="306"/>
    </location>
</feature>
<name>G4ZEL6_PHYSP</name>
<sequence>MAHPGTSSSQAPPVTSNSPLAGLALLAAVAGPHVGDAADVEDPDAEDPAGRPPPCQVCAQIATAPTVRLDRPRLDQTLIHNSLQMIQASLRQVEEAFAQSGTDDQLQDEDVELQRDHTAALRHSSDLHHQIDTSTSAARSLIQHCQTRHDWLLDQLQLTNSLLVSRNLDVEALEERVAAADQVQEEMDRLRTTSDATARQIRHQVATLEAQIAAVTNHPDVGPVPPPALARRLQTQDHEPLRLRRAFEAAQQRCDALEQSEGALEEAFTQLRGQIDCQGCRITRLREDLQKNLQDTQRRCTRAEELRPMETERHLKRRSELHDLHTHVDSMRSITAQLEQQVAHWRNTSQIAAQLLHDHQREIEELRQAQAVATQSDQILHYRDGYTRFSNIAEAMGQDAWISRRASNGEYFLNFRTSSEGTTHVVAPTSGCAFTLPIAAAQASRQFQIDPSS</sequence>
<dbReference type="InParanoid" id="G4ZEL6"/>
<evidence type="ECO:0000256" key="2">
    <source>
        <dbReference type="SAM" id="MobiDB-lite"/>
    </source>
</evidence>
<dbReference type="Proteomes" id="UP000002640">
    <property type="component" value="Unassembled WGS sequence"/>
</dbReference>
<accession>G4ZEL6</accession>
<dbReference type="SMR" id="G4ZEL6"/>
<evidence type="ECO:0000313" key="4">
    <source>
        <dbReference type="Proteomes" id="UP000002640"/>
    </source>
</evidence>
<dbReference type="RefSeq" id="XP_009525597.1">
    <property type="nucleotide sequence ID" value="XM_009527302.1"/>
</dbReference>
<dbReference type="KEGG" id="psoj:PHYSODRAFT_299963"/>
<evidence type="ECO:0000256" key="1">
    <source>
        <dbReference type="SAM" id="Coils"/>
    </source>
</evidence>
<organism evidence="3 4">
    <name type="scientific">Phytophthora sojae (strain P6497)</name>
    <name type="common">Soybean stem and root rot agent</name>
    <name type="synonym">Phytophthora megasperma f. sp. glycines</name>
    <dbReference type="NCBI Taxonomy" id="1094619"/>
    <lineage>
        <taxon>Eukaryota</taxon>
        <taxon>Sar</taxon>
        <taxon>Stramenopiles</taxon>
        <taxon>Oomycota</taxon>
        <taxon>Peronosporomycetes</taxon>
        <taxon>Peronosporales</taxon>
        <taxon>Peronosporaceae</taxon>
        <taxon>Phytophthora</taxon>
    </lineage>
</organism>
<feature type="coiled-coil region" evidence="1">
    <location>
        <begin position="349"/>
        <end position="376"/>
    </location>
</feature>
<keyword evidence="4" id="KW-1185">Reference proteome</keyword>
<dbReference type="AlphaFoldDB" id="G4ZEL6"/>
<evidence type="ECO:0000313" key="3">
    <source>
        <dbReference type="EMBL" id="EGZ16539.1"/>
    </source>
</evidence>
<feature type="coiled-coil region" evidence="1">
    <location>
        <begin position="170"/>
        <end position="200"/>
    </location>
</feature>
<feature type="compositionally biased region" description="Acidic residues" evidence="2">
    <location>
        <begin position="38"/>
        <end position="47"/>
    </location>
</feature>
<dbReference type="GeneID" id="20641804"/>
<feature type="region of interest" description="Disordered" evidence="2">
    <location>
        <begin position="34"/>
        <end position="55"/>
    </location>
</feature>
<keyword evidence="1" id="KW-0175">Coiled coil</keyword>
<gene>
    <name evidence="3" type="ORF">PHYSODRAFT_299963</name>
</gene>
<proteinExistence type="predicted"/>
<dbReference type="EMBL" id="JH159154">
    <property type="protein sequence ID" value="EGZ16539.1"/>
    <property type="molecule type" value="Genomic_DNA"/>
</dbReference>
<reference evidence="3 4" key="1">
    <citation type="journal article" date="2006" name="Science">
        <title>Phytophthora genome sequences uncover evolutionary origins and mechanisms of pathogenesis.</title>
        <authorList>
            <person name="Tyler B.M."/>
            <person name="Tripathy S."/>
            <person name="Zhang X."/>
            <person name="Dehal P."/>
            <person name="Jiang R.H."/>
            <person name="Aerts A."/>
            <person name="Arredondo F.D."/>
            <person name="Baxter L."/>
            <person name="Bensasson D."/>
            <person name="Beynon J.L."/>
            <person name="Chapman J."/>
            <person name="Damasceno C.M."/>
            <person name="Dorrance A.E."/>
            <person name="Dou D."/>
            <person name="Dickerman A.W."/>
            <person name="Dubchak I.L."/>
            <person name="Garbelotto M."/>
            <person name="Gijzen M."/>
            <person name="Gordon S.G."/>
            <person name="Govers F."/>
            <person name="Grunwald N.J."/>
            <person name="Huang W."/>
            <person name="Ivors K.L."/>
            <person name="Jones R.W."/>
            <person name="Kamoun S."/>
            <person name="Krampis K."/>
            <person name="Lamour K.H."/>
            <person name="Lee M.K."/>
            <person name="McDonald W.H."/>
            <person name="Medina M."/>
            <person name="Meijer H.J."/>
            <person name="Nordberg E.K."/>
            <person name="Maclean D.J."/>
            <person name="Ospina-Giraldo M.D."/>
            <person name="Morris P.F."/>
            <person name="Phuntumart V."/>
            <person name="Putnam N.H."/>
            <person name="Rash S."/>
            <person name="Rose J.K."/>
            <person name="Sakihama Y."/>
            <person name="Salamov A.A."/>
            <person name="Savidor A."/>
            <person name="Scheuring C.F."/>
            <person name="Smith B.M."/>
            <person name="Sobral B.W."/>
            <person name="Terry A."/>
            <person name="Torto-Alalibo T.A."/>
            <person name="Win J."/>
            <person name="Xu Z."/>
            <person name="Zhang H."/>
            <person name="Grigoriev I.V."/>
            <person name="Rokhsar D.S."/>
            <person name="Boore J.L."/>
        </authorList>
    </citation>
    <scope>NUCLEOTIDE SEQUENCE [LARGE SCALE GENOMIC DNA]</scope>
    <source>
        <strain evidence="3 4">P6497</strain>
    </source>
</reference>
<protein>
    <submittedName>
        <fullName evidence="3">Uncharacterized protein</fullName>
    </submittedName>
</protein>